<dbReference type="OrthoDB" id="504210at2759"/>
<reference evidence="2" key="1">
    <citation type="submission" date="2016-02" db="EMBL/GenBank/DDBJ databases">
        <title>Draft genome sequence of Microdochium bolleyi, a fungal endophyte of beachgrass.</title>
        <authorList>
            <consortium name="DOE Joint Genome Institute"/>
            <person name="David A.S."/>
            <person name="May G."/>
            <person name="Haridas S."/>
            <person name="Lim J."/>
            <person name="Wang M."/>
            <person name="Labutti K."/>
            <person name="Lipzen A."/>
            <person name="Barry K."/>
            <person name="Grigoriev I.V."/>
        </authorList>
    </citation>
    <scope>NUCLEOTIDE SEQUENCE [LARGE SCALE GENOMIC DNA]</scope>
    <source>
        <strain evidence="2">J235TASD1</strain>
    </source>
</reference>
<dbReference type="InterPro" id="IPR011051">
    <property type="entry name" value="RmlC_Cupin_sf"/>
</dbReference>
<name>A0A136IVX6_9PEZI</name>
<dbReference type="CDD" id="cd02208">
    <property type="entry name" value="cupin_RmlC-like"/>
    <property type="match status" value="1"/>
</dbReference>
<dbReference type="SUPFAM" id="SSF51182">
    <property type="entry name" value="RmlC-like cupins"/>
    <property type="match status" value="1"/>
</dbReference>
<protein>
    <submittedName>
        <fullName evidence="1">Uncharacterized protein</fullName>
    </submittedName>
</protein>
<organism evidence="1 2">
    <name type="scientific">Microdochium bolleyi</name>
    <dbReference type="NCBI Taxonomy" id="196109"/>
    <lineage>
        <taxon>Eukaryota</taxon>
        <taxon>Fungi</taxon>
        <taxon>Dikarya</taxon>
        <taxon>Ascomycota</taxon>
        <taxon>Pezizomycotina</taxon>
        <taxon>Sordariomycetes</taxon>
        <taxon>Xylariomycetidae</taxon>
        <taxon>Xylariales</taxon>
        <taxon>Microdochiaceae</taxon>
        <taxon>Microdochium</taxon>
    </lineage>
</organism>
<proteinExistence type="predicted"/>
<dbReference type="EMBL" id="KQ964256">
    <property type="protein sequence ID" value="KXJ89033.1"/>
    <property type="molecule type" value="Genomic_DNA"/>
</dbReference>
<evidence type="ECO:0000313" key="2">
    <source>
        <dbReference type="Proteomes" id="UP000070501"/>
    </source>
</evidence>
<dbReference type="Proteomes" id="UP000070501">
    <property type="component" value="Unassembled WGS sequence"/>
</dbReference>
<dbReference type="InParanoid" id="A0A136IVX6"/>
<dbReference type="AlphaFoldDB" id="A0A136IVX6"/>
<keyword evidence="2" id="KW-1185">Reference proteome</keyword>
<sequence length="355" mass="38389">MFPSVATATHTADDADIALTMPDGPVRLFYPPLPSTYSSDGHKNGTKQSYPGLPSIVNKTSSLTTPSPIPVEPGYIMTTSIPPQSTFAVPPHWHEEYAEYFRVVQGYVLLRLGQRYTVVGPDDGDVEILPGVIHSFGRADATAVPGSGEGKLSRAADKAWADWEAKHARVHGGSGSNGQTRSGAWTGQDVVMHEWTLPADGHKEVFFRNVLSWAKDNVEPLVLGDTSAGAGAGAASSRQGAGETKSGGLAWLCGMLWLVLTLLVRVPRIVHSLAYLDTHLLLLDDRYGKEEGGGSKGVTEGKGTGGDWDHPSRLSRILTHGLYGLIRSVGRMLGWEAWYEAYTPERLRHVARKLR</sequence>
<evidence type="ECO:0000313" key="1">
    <source>
        <dbReference type="EMBL" id="KXJ89033.1"/>
    </source>
</evidence>
<dbReference type="Gene3D" id="2.60.120.10">
    <property type="entry name" value="Jelly Rolls"/>
    <property type="match status" value="1"/>
</dbReference>
<gene>
    <name evidence="1" type="ORF">Micbo1qcDRAFT_206618</name>
</gene>
<dbReference type="InterPro" id="IPR014710">
    <property type="entry name" value="RmlC-like_jellyroll"/>
</dbReference>
<accession>A0A136IVX6</accession>